<dbReference type="Proteomes" id="UP000770889">
    <property type="component" value="Unassembled WGS sequence"/>
</dbReference>
<gene>
    <name evidence="1" type="ORF">KME65_00530</name>
</gene>
<organism evidence="1 2">
    <name type="scientific">Candidatus Thiodiazotropha taylori</name>
    <dbReference type="NCBI Taxonomy" id="2792791"/>
    <lineage>
        <taxon>Bacteria</taxon>
        <taxon>Pseudomonadati</taxon>
        <taxon>Pseudomonadota</taxon>
        <taxon>Gammaproteobacteria</taxon>
        <taxon>Chromatiales</taxon>
        <taxon>Sedimenticolaceae</taxon>
        <taxon>Candidatus Thiodiazotropha</taxon>
    </lineage>
</organism>
<evidence type="ECO:0008006" key="3">
    <source>
        <dbReference type="Google" id="ProtNLM"/>
    </source>
</evidence>
<reference evidence="1 2" key="1">
    <citation type="submission" date="2021-05" db="EMBL/GenBank/DDBJ databases">
        <title>Genetic and Functional Diversity in Clade A Lucinid endosymbionts from the Bahamas.</title>
        <authorList>
            <person name="Giani N.M."/>
            <person name="Engel A.S."/>
            <person name="Campbell B.J."/>
        </authorList>
    </citation>
    <scope>NUCLEOTIDE SEQUENCE [LARGE SCALE GENOMIC DNA]</scope>
    <source>
        <strain evidence="1">LUC16012Gg_MoonRockCtena</strain>
    </source>
</reference>
<evidence type="ECO:0000313" key="1">
    <source>
        <dbReference type="EMBL" id="MBT2987425.1"/>
    </source>
</evidence>
<dbReference type="EMBL" id="JAHHGM010000001">
    <property type="protein sequence ID" value="MBT2987425.1"/>
    <property type="molecule type" value="Genomic_DNA"/>
</dbReference>
<proteinExistence type="predicted"/>
<comment type="caution">
    <text evidence="1">The sequence shown here is derived from an EMBL/GenBank/DDBJ whole genome shotgun (WGS) entry which is preliminary data.</text>
</comment>
<protein>
    <recommendedName>
        <fullName evidence="3">SH3 domain-containing protein</fullName>
    </recommendedName>
</protein>
<dbReference type="AlphaFoldDB" id="A0A944QT72"/>
<name>A0A944QT72_9GAMM</name>
<evidence type="ECO:0000313" key="2">
    <source>
        <dbReference type="Proteomes" id="UP000770889"/>
    </source>
</evidence>
<accession>A0A944QT72</accession>
<sequence>MDIKQALALTLVSSLTLGITTQTHARNCIKGKPCGRGCIALDKTCRIDSNPGRNDNTFRYDPGRQPGAIIHRTRHRLPRVHRITAASVAASASPNSAGHNGRRYRQGQRVFVYETYNDWARISNMQPDEWIELKHLSRVGE</sequence>